<gene>
    <name evidence="4" type="ORF">MtrunA17_Chr8g0380411</name>
</gene>
<keyword evidence="2" id="KW-0812">Transmembrane</keyword>
<evidence type="ECO:0000256" key="2">
    <source>
        <dbReference type="SAM" id="Phobius"/>
    </source>
</evidence>
<sequence length="207" mass="24073">MAEKESESESESMKLGSEELSSEFKTLVSSDDLRSLNHLQHTILGRLQDSNAVLSHFNDFSQHCFTQISPDMARNTRVLKSIKSDLDYIFLKLRNMKTKLSTTYPDAFPEDSTSNVIDRRPDLEMPKRPDLEMPKLYECVYLFFFLISYNELLIYSCIVFFISCPKRKNCIGFHCFTNFLPLHFIANKLCILLNRRHVISGGNYMDE</sequence>
<dbReference type="PANTHER" id="PTHR13511">
    <property type="entry name" value="KXDL MOTIF-CONTAINING PROTEIN 1"/>
    <property type="match status" value="1"/>
</dbReference>
<dbReference type="EMBL" id="PSQE01000008">
    <property type="protein sequence ID" value="RHN42756.1"/>
    <property type="molecule type" value="Genomic_DNA"/>
</dbReference>
<reference evidence="4" key="1">
    <citation type="journal article" date="2018" name="Nat. Plants">
        <title>Whole-genome landscape of Medicago truncatula symbiotic genes.</title>
        <authorList>
            <person name="Pecrix Y."/>
            <person name="Gamas P."/>
            <person name="Carrere S."/>
        </authorList>
    </citation>
    <scope>NUCLEOTIDE SEQUENCE</scope>
    <source>
        <tissue evidence="4">Leaves</tissue>
    </source>
</reference>
<dbReference type="Pfam" id="PF10241">
    <property type="entry name" value="KxDL"/>
    <property type="match status" value="1"/>
</dbReference>
<feature type="transmembrane region" description="Helical" evidence="2">
    <location>
        <begin position="140"/>
        <end position="162"/>
    </location>
</feature>
<comment type="caution">
    <text evidence="4">The sequence shown here is derived from an EMBL/GenBank/DDBJ whole genome shotgun (WGS) entry which is preliminary data.</text>
</comment>
<evidence type="ECO:0000259" key="3">
    <source>
        <dbReference type="Pfam" id="PF10241"/>
    </source>
</evidence>
<organism evidence="4">
    <name type="scientific">Medicago truncatula</name>
    <name type="common">Barrel medic</name>
    <name type="synonym">Medicago tribuloides</name>
    <dbReference type="NCBI Taxonomy" id="3880"/>
    <lineage>
        <taxon>Eukaryota</taxon>
        <taxon>Viridiplantae</taxon>
        <taxon>Streptophyta</taxon>
        <taxon>Embryophyta</taxon>
        <taxon>Tracheophyta</taxon>
        <taxon>Spermatophyta</taxon>
        <taxon>Magnoliopsida</taxon>
        <taxon>eudicotyledons</taxon>
        <taxon>Gunneridae</taxon>
        <taxon>Pentapetalae</taxon>
        <taxon>rosids</taxon>
        <taxon>fabids</taxon>
        <taxon>Fabales</taxon>
        <taxon>Fabaceae</taxon>
        <taxon>Papilionoideae</taxon>
        <taxon>50 kb inversion clade</taxon>
        <taxon>NPAAA clade</taxon>
        <taxon>Hologalegina</taxon>
        <taxon>IRL clade</taxon>
        <taxon>Trifolieae</taxon>
        <taxon>Medicago</taxon>
    </lineage>
</organism>
<dbReference type="AlphaFoldDB" id="A0A396GNQ9"/>
<comment type="similarity">
    <text evidence="1">Belongs to the KXD1 family.</text>
</comment>
<name>A0A396GNQ9_MEDTR</name>
<evidence type="ECO:0000256" key="1">
    <source>
        <dbReference type="ARBA" id="ARBA00005913"/>
    </source>
</evidence>
<dbReference type="Gramene" id="rna49240">
    <property type="protein sequence ID" value="RHN42756.1"/>
    <property type="gene ID" value="gene49240"/>
</dbReference>
<dbReference type="PANTHER" id="PTHR13511:SF0">
    <property type="entry name" value="KXDL MOTIF-CONTAINING PROTEIN 1"/>
    <property type="match status" value="1"/>
</dbReference>
<proteinExistence type="inferred from homology"/>
<keyword evidence="2" id="KW-1133">Transmembrane helix</keyword>
<keyword evidence="2" id="KW-0472">Membrane</keyword>
<dbReference type="Proteomes" id="UP000265566">
    <property type="component" value="Chromosome 8"/>
</dbReference>
<dbReference type="InterPro" id="IPR019371">
    <property type="entry name" value="KxDL_dom"/>
</dbReference>
<dbReference type="InterPro" id="IPR039843">
    <property type="entry name" value="KXD1-like"/>
</dbReference>
<protein>
    <recommendedName>
        <fullName evidence="3">KxDL domain-containing protein</fullName>
    </recommendedName>
</protein>
<evidence type="ECO:0000313" key="4">
    <source>
        <dbReference type="EMBL" id="RHN42756.1"/>
    </source>
</evidence>
<accession>A0A396GNQ9</accession>
<feature type="domain" description="KxDL" evidence="3">
    <location>
        <begin position="24"/>
        <end position="108"/>
    </location>
</feature>